<comment type="caution">
    <text evidence="2">The sequence shown here is derived from an EMBL/GenBank/DDBJ whole genome shotgun (WGS) entry which is preliminary data.</text>
</comment>
<accession>A0A1R1YQS8</accession>
<evidence type="ECO:0000313" key="3">
    <source>
        <dbReference type="Proteomes" id="UP000187429"/>
    </source>
</evidence>
<evidence type="ECO:0000256" key="1">
    <source>
        <dbReference type="SAM" id="Coils"/>
    </source>
</evidence>
<evidence type="ECO:0000313" key="2">
    <source>
        <dbReference type="EMBL" id="OMJ29244.1"/>
    </source>
</evidence>
<dbReference type="OrthoDB" id="5560192at2759"/>
<sequence>MELEEKLSLQRGEIETVRRKLQKAENDNVDLQETLVSVTEKLSVEKSFIQEKMQKQMDSFKTQLEFQIQESSALLRKKSTISITNEYDKPSPTVNIVPQDSQPKATSTLSKKRKTDISLVDDFPVVENSSFISNKSAASKSFIDEPSQIVEENTPDLSCRPKISFNDPKITQIKDFLIVLKKKHGKCN</sequence>
<keyword evidence="1" id="KW-0175">Coiled coil</keyword>
<dbReference type="Proteomes" id="UP000187429">
    <property type="component" value="Unassembled WGS sequence"/>
</dbReference>
<keyword evidence="3" id="KW-1185">Reference proteome</keyword>
<protein>
    <submittedName>
        <fullName evidence="2">Uncharacterized protein</fullName>
    </submittedName>
</protein>
<feature type="coiled-coil region" evidence="1">
    <location>
        <begin position="7"/>
        <end position="70"/>
    </location>
</feature>
<name>A0A1R1YQS8_9FUNG</name>
<reference evidence="3" key="1">
    <citation type="submission" date="2017-01" db="EMBL/GenBank/DDBJ databases">
        <authorList>
            <person name="Wang Y."/>
            <person name="White M."/>
            <person name="Kvist S."/>
            <person name="Moncalvo J.-M."/>
        </authorList>
    </citation>
    <scope>NUCLEOTIDE SEQUENCE [LARGE SCALE GENOMIC DNA]</scope>
    <source>
        <strain evidence="3">ID-206-W2</strain>
    </source>
</reference>
<gene>
    <name evidence="2" type="ORF">AYI69_g1258</name>
</gene>
<proteinExistence type="predicted"/>
<dbReference type="EMBL" id="LSSM01000341">
    <property type="protein sequence ID" value="OMJ29244.1"/>
    <property type="molecule type" value="Genomic_DNA"/>
</dbReference>
<organism evidence="2 3">
    <name type="scientific">Smittium culicis</name>
    <dbReference type="NCBI Taxonomy" id="133412"/>
    <lineage>
        <taxon>Eukaryota</taxon>
        <taxon>Fungi</taxon>
        <taxon>Fungi incertae sedis</taxon>
        <taxon>Zoopagomycota</taxon>
        <taxon>Kickxellomycotina</taxon>
        <taxon>Harpellomycetes</taxon>
        <taxon>Harpellales</taxon>
        <taxon>Legeriomycetaceae</taxon>
        <taxon>Smittium</taxon>
    </lineage>
</organism>
<dbReference type="AlphaFoldDB" id="A0A1R1YQS8"/>